<keyword evidence="8" id="KW-0137">Centromere</keyword>
<keyword evidence="7" id="KW-0539">Nucleus</keyword>
<sequence>MELRRSARKDRNARAKEESKKTGRQNNGKELNKKLHLSGKIPFPEDLDLSVIGKVNETEQDEELGDSFVAPLHSTALYSEMEEICRSSETTIPSVDSPPPGKKARKGVEVTENHSEEEEDSIIGRRKKMRRKSKSRINDTTLESVSDRVTSMVKSMKKQKVKISPTVYSASLSEKPVESVSSDELICVAKRASLTTEKEKTPPRTRRSPHGKREKSQSGPLNSGKKKRSTRDLRKPEVVLSAFEEILVEYKQQVSSRVCQRAIDRFYSVFKEQLIKMLTEVQRLKNLKRENARVMTDANKKRKCLFEAQEQHISAEPQLKLLQRKYEELKHRRSALREATWFLSNLQHLHDDYAALVRGAPAQREQYDICSLPALLLEARGIAGAAQHLRNINDHLQQLVDHK</sequence>
<comment type="subcellular location">
    <subcellularLocation>
        <location evidence="2">Chromosome</location>
        <location evidence="2">Centromere</location>
    </subcellularLocation>
    <subcellularLocation>
        <location evidence="1">Nucleus</location>
    </subcellularLocation>
</comment>
<feature type="region of interest" description="Disordered" evidence="10">
    <location>
        <begin position="193"/>
        <end position="234"/>
    </location>
</feature>
<evidence type="ECO:0000313" key="11">
    <source>
        <dbReference type="Ensembl" id="ENSMODP00000005594.3"/>
    </source>
</evidence>
<reference evidence="11" key="3">
    <citation type="submission" date="2025-09" db="UniProtKB">
        <authorList>
            <consortium name="Ensembl"/>
        </authorList>
    </citation>
    <scope>IDENTIFICATION</scope>
</reference>
<dbReference type="PANTHER" id="PTHR32222">
    <property type="entry name" value="CENTROMERE PROTEIN U"/>
    <property type="match status" value="1"/>
</dbReference>
<dbReference type="GeneTree" id="ENSGT00390000015511"/>
<dbReference type="eggNOG" id="ENOG502S1V0">
    <property type="taxonomic scope" value="Eukaryota"/>
</dbReference>
<feature type="region of interest" description="Disordered" evidence="10">
    <location>
        <begin position="1"/>
        <end position="40"/>
    </location>
</feature>
<dbReference type="GO" id="GO:0000775">
    <property type="term" value="C:chromosome, centromeric region"/>
    <property type="evidence" value="ECO:0007669"/>
    <property type="project" value="UniProtKB-SubCell"/>
</dbReference>
<dbReference type="Bgee" id="ENSMODG00000004536">
    <property type="expression patterns" value="Expressed in blood and 20 other cell types or tissues"/>
</dbReference>
<evidence type="ECO:0000256" key="4">
    <source>
        <dbReference type="ARBA" id="ARBA00016402"/>
    </source>
</evidence>
<keyword evidence="6" id="KW-0175">Coiled coil</keyword>
<evidence type="ECO:0000313" key="12">
    <source>
        <dbReference type="Proteomes" id="UP000002280"/>
    </source>
</evidence>
<proteinExistence type="inferred from homology"/>
<protein>
    <recommendedName>
        <fullName evidence="4">Centromere protein U</fullName>
    </recommendedName>
    <alternativeName>
        <fullName evidence="9">MLF1-interacting protein</fullName>
    </alternativeName>
</protein>
<evidence type="ECO:0000256" key="9">
    <source>
        <dbReference type="ARBA" id="ARBA00031456"/>
    </source>
</evidence>
<feature type="compositionally biased region" description="Basic and acidic residues" evidence="10">
    <location>
        <begin position="1"/>
        <end position="21"/>
    </location>
</feature>
<reference evidence="11 12" key="1">
    <citation type="journal article" date="2007" name="Nature">
        <title>Genome of the marsupial Monodelphis domestica reveals innovation in non-coding sequences.</title>
        <authorList>
            <person name="Mikkelsen T.S."/>
            <person name="Wakefield M.J."/>
            <person name="Aken B."/>
            <person name="Amemiya C.T."/>
            <person name="Chang J.L."/>
            <person name="Duke S."/>
            <person name="Garber M."/>
            <person name="Gentles A.J."/>
            <person name="Goodstadt L."/>
            <person name="Heger A."/>
            <person name="Jurka J."/>
            <person name="Kamal M."/>
            <person name="Mauceli E."/>
            <person name="Searle S.M."/>
            <person name="Sharpe T."/>
            <person name="Baker M.L."/>
            <person name="Batzer M.A."/>
            <person name="Benos P.V."/>
            <person name="Belov K."/>
            <person name="Clamp M."/>
            <person name="Cook A."/>
            <person name="Cuff J."/>
            <person name="Das R."/>
            <person name="Davidow L."/>
            <person name="Deakin J.E."/>
            <person name="Fazzari M.J."/>
            <person name="Glass J.L."/>
            <person name="Grabherr M."/>
            <person name="Greally J.M."/>
            <person name="Gu W."/>
            <person name="Hore T.A."/>
            <person name="Huttley G.A."/>
            <person name="Kleber M."/>
            <person name="Jirtle R.L."/>
            <person name="Koina E."/>
            <person name="Lee J.T."/>
            <person name="Mahony S."/>
            <person name="Marra M.A."/>
            <person name="Miller R.D."/>
            <person name="Nicholls R.D."/>
            <person name="Oda M."/>
            <person name="Papenfuss A.T."/>
            <person name="Parra Z.E."/>
            <person name="Pollock D.D."/>
            <person name="Ray D.A."/>
            <person name="Schein J.E."/>
            <person name="Speed T.P."/>
            <person name="Thompson K."/>
            <person name="VandeBerg J.L."/>
            <person name="Wade C.M."/>
            <person name="Walker J.A."/>
            <person name="Waters P.D."/>
            <person name="Webber C."/>
            <person name="Weidman J.R."/>
            <person name="Xie X."/>
            <person name="Zody M.C."/>
            <person name="Baldwin J."/>
            <person name="Abdouelleil A."/>
            <person name="Abdulkadir J."/>
            <person name="Abebe A."/>
            <person name="Abera B."/>
            <person name="Abreu J."/>
            <person name="Acer S.C."/>
            <person name="Aftuck L."/>
            <person name="Alexander A."/>
            <person name="An P."/>
            <person name="Anderson E."/>
            <person name="Anderson S."/>
            <person name="Arachi H."/>
            <person name="Azer M."/>
            <person name="Bachantsang P."/>
            <person name="Barry A."/>
            <person name="Bayul T."/>
            <person name="Berlin A."/>
            <person name="Bessette D."/>
            <person name="Bloom T."/>
            <person name="Bloom T."/>
            <person name="Boguslavskiy L."/>
            <person name="Bonnet C."/>
            <person name="Boukhgalter B."/>
            <person name="Bourzgui I."/>
            <person name="Brown A."/>
            <person name="Cahill P."/>
            <person name="Channer S."/>
            <person name="Cheshatsang Y."/>
            <person name="Chuda L."/>
            <person name="Citroen M."/>
            <person name="Collymore A."/>
            <person name="Cooke P."/>
            <person name="Costello M."/>
            <person name="D'Aco K."/>
            <person name="Daza R."/>
            <person name="De Haan G."/>
            <person name="DeGray S."/>
            <person name="DeMaso C."/>
            <person name="Dhargay N."/>
            <person name="Dooley K."/>
            <person name="Dooley E."/>
            <person name="Doricent M."/>
            <person name="Dorje P."/>
            <person name="Dorjee K."/>
            <person name="Dupes A."/>
            <person name="Elong R."/>
            <person name="Falk J."/>
            <person name="Farina A."/>
            <person name="Faro S."/>
            <person name="Ferguson D."/>
            <person name="Fisher S."/>
            <person name="Foley C.D."/>
            <person name="Franke A."/>
            <person name="Friedrich D."/>
            <person name="Gadbois L."/>
            <person name="Gearin G."/>
            <person name="Gearin C.R."/>
            <person name="Giannoukos G."/>
            <person name="Goode T."/>
            <person name="Graham J."/>
            <person name="Grandbois E."/>
            <person name="Grewal S."/>
            <person name="Gyaltsen K."/>
            <person name="Hafez N."/>
            <person name="Hagos B."/>
            <person name="Hall J."/>
            <person name="Henson C."/>
            <person name="Hollinger A."/>
            <person name="Honan T."/>
            <person name="Huard M.D."/>
            <person name="Hughes L."/>
            <person name="Hurhula B."/>
            <person name="Husby M.E."/>
            <person name="Kamat A."/>
            <person name="Kanga B."/>
            <person name="Kashin S."/>
            <person name="Khazanovich D."/>
            <person name="Kisner P."/>
            <person name="Lance K."/>
            <person name="Lara M."/>
            <person name="Lee W."/>
            <person name="Lennon N."/>
            <person name="Letendre F."/>
            <person name="LeVine R."/>
            <person name="Lipovsky A."/>
            <person name="Liu X."/>
            <person name="Liu J."/>
            <person name="Liu S."/>
            <person name="Lokyitsang T."/>
            <person name="Lokyitsang Y."/>
            <person name="Lubonja R."/>
            <person name="Lui A."/>
            <person name="MacDonald P."/>
            <person name="Magnisalis V."/>
            <person name="Maru K."/>
            <person name="Matthews C."/>
            <person name="McCusker W."/>
            <person name="McDonough S."/>
            <person name="Mehta T."/>
            <person name="Meldrim J."/>
            <person name="Meneus L."/>
            <person name="Mihai O."/>
            <person name="Mihalev A."/>
            <person name="Mihova T."/>
            <person name="Mittelman R."/>
            <person name="Mlenga V."/>
            <person name="Montmayeur A."/>
            <person name="Mulrain L."/>
            <person name="Navidi A."/>
            <person name="Naylor J."/>
            <person name="Negash T."/>
            <person name="Nguyen T."/>
            <person name="Nguyen N."/>
            <person name="Nicol R."/>
            <person name="Norbu C."/>
            <person name="Norbu N."/>
            <person name="Novod N."/>
            <person name="O'Neill B."/>
            <person name="Osman S."/>
            <person name="Markiewicz E."/>
            <person name="Oyono O.L."/>
            <person name="Patti C."/>
            <person name="Phunkhang P."/>
            <person name="Pierre F."/>
            <person name="Priest M."/>
            <person name="Raghuraman S."/>
            <person name="Rege F."/>
            <person name="Reyes R."/>
            <person name="Rise C."/>
            <person name="Rogov P."/>
            <person name="Ross K."/>
            <person name="Ryan E."/>
            <person name="Settipalli S."/>
            <person name="Shea T."/>
            <person name="Sherpa N."/>
            <person name="Shi L."/>
            <person name="Shih D."/>
            <person name="Sparrow T."/>
            <person name="Spaulding J."/>
            <person name="Stalker J."/>
            <person name="Stange-Thomann N."/>
            <person name="Stavropoulos S."/>
            <person name="Stone C."/>
            <person name="Strader C."/>
            <person name="Tesfaye S."/>
            <person name="Thomson T."/>
            <person name="Thoulutsang Y."/>
            <person name="Thoulutsang D."/>
            <person name="Topham K."/>
            <person name="Topping I."/>
            <person name="Tsamla T."/>
            <person name="Vassiliev H."/>
            <person name="Vo A."/>
            <person name="Wangchuk T."/>
            <person name="Wangdi T."/>
            <person name="Weiand M."/>
            <person name="Wilkinson J."/>
            <person name="Wilson A."/>
            <person name="Yadav S."/>
            <person name="Young G."/>
            <person name="Yu Q."/>
            <person name="Zembek L."/>
            <person name="Zhong D."/>
            <person name="Zimmer A."/>
            <person name="Zwirko Z."/>
            <person name="Jaffe D.B."/>
            <person name="Alvarez P."/>
            <person name="Brockman W."/>
            <person name="Butler J."/>
            <person name="Chin C."/>
            <person name="Gnerre S."/>
            <person name="MacCallum I."/>
            <person name="Graves J.A."/>
            <person name="Ponting C.P."/>
            <person name="Breen M."/>
            <person name="Samollow P.B."/>
            <person name="Lander E.S."/>
            <person name="Lindblad-Toh K."/>
        </authorList>
    </citation>
    <scope>NUCLEOTIDE SEQUENCE [LARGE SCALE GENOMIC DNA]</scope>
</reference>
<dbReference type="GO" id="GO:0005634">
    <property type="term" value="C:nucleus"/>
    <property type="evidence" value="ECO:0007669"/>
    <property type="project" value="UniProtKB-SubCell"/>
</dbReference>
<reference evidence="11" key="2">
    <citation type="submission" date="2025-08" db="UniProtKB">
        <authorList>
            <consortium name="Ensembl"/>
        </authorList>
    </citation>
    <scope>IDENTIFICATION</scope>
</reference>
<evidence type="ECO:0000256" key="1">
    <source>
        <dbReference type="ARBA" id="ARBA00004123"/>
    </source>
</evidence>
<name>F6U9A2_MONDO</name>
<keyword evidence="5" id="KW-0158">Chromosome</keyword>
<evidence type="ECO:0000256" key="6">
    <source>
        <dbReference type="ARBA" id="ARBA00023054"/>
    </source>
</evidence>
<comment type="similarity">
    <text evidence="3">Belongs to the CENP-U/AME1 family.</text>
</comment>
<dbReference type="Proteomes" id="UP000002280">
    <property type="component" value="Chromosome 5"/>
</dbReference>
<accession>F6U9A2</accession>
<organism evidence="11 12">
    <name type="scientific">Monodelphis domestica</name>
    <name type="common">Gray short-tailed opossum</name>
    <dbReference type="NCBI Taxonomy" id="13616"/>
    <lineage>
        <taxon>Eukaryota</taxon>
        <taxon>Metazoa</taxon>
        <taxon>Chordata</taxon>
        <taxon>Craniata</taxon>
        <taxon>Vertebrata</taxon>
        <taxon>Euteleostomi</taxon>
        <taxon>Mammalia</taxon>
        <taxon>Metatheria</taxon>
        <taxon>Didelphimorphia</taxon>
        <taxon>Didelphidae</taxon>
        <taxon>Monodelphis</taxon>
    </lineage>
</organism>
<dbReference type="Ensembl" id="ENSMODT00000005713.4">
    <property type="protein sequence ID" value="ENSMODP00000005594.3"/>
    <property type="gene ID" value="ENSMODG00000004536.4"/>
</dbReference>
<dbReference type="Pfam" id="PF13097">
    <property type="entry name" value="CENP-U"/>
    <property type="match status" value="1"/>
</dbReference>
<evidence type="ECO:0000256" key="3">
    <source>
        <dbReference type="ARBA" id="ARBA00010440"/>
    </source>
</evidence>
<evidence type="ECO:0000256" key="10">
    <source>
        <dbReference type="SAM" id="MobiDB-lite"/>
    </source>
</evidence>
<evidence type="ECO:0000256" key="8">
    <source>
        <dbReference type="ARBA" id="ARBA00023328"/>
    </source>
</evidence>
<evidence type="ECO:0000256" key="5">
    <source>
        <dbReference type="ARBA" id="ARBA00022454"/>
    </source>
</evidence>
<feature type="region of interest" description="Disordered" evidence="10">
    <location>
        <begin position="85"/>
        <end position="138"/>
    </location>
</feature>
<keyword evidence="12" id="KW-1185">Reference proteome</keyword>
<evidence type="ECO:0000256" key="2">
    <source>
        <dbReference type="ARBA" id="ARBA00004584"/>
    </source>
</evidence>
<evidence type="ECO:0000256" key="7">
    <source>
        <dbReference type="ARBA" id="ARBA00023242"/>
    </source>
</evidence>
<dbReference type="InterPro" id="IPR025214">
    <property type="entry name" value="CENP-U"/>
</dbReference>
<feature type="compositionally biased region" description="Basic residues" evidence="10">
    <location>
        <begin position="203"/>
        <end position="213"/>
    </location>
</feature>
<feature type="compositionally biased region" description="Basic residues" evidence="10">
    <location>
        <begin position="124"/>
        <end position="135"/>
    </location>
</feature>
<dbReference type="AlphaFoldDB" id="F6U9A2"/>
<dbReference type="PANTHER" id="PTHR32222:SF1">
    <property type="entry name" value="CENTROMERE PROTEIN U"/>
    <property type="match status" value="1"/>
</dbReference>
<dbReference type="HOGENOM" id="CLU_057340_1_0_1"/>